<protein>
    <submittedName>
        <fullName evidence="1">Uncharacterized protein</fullName>
    </submittedName>
</protein>
<name>A0ABT0QWX8_9MICO</name>
<gene>
    <name evidence="1" type="ORF">Bequi_02005</name>
</gene>
<sequence length="145" mass="16096">MARMLRSSQQRIEALLGANAPRYLNDRGIIKTALRRLSGAAVIAGFVFAPLAANADRGLYSYQGGDYSYDYISSYKIQIHDGENDGHGVRAEYLMLSGGESRHLYNYDGINTNKYDSLSGPLRAHRAIEILSGRPDAYGDWKYPS</sequence>
<organism evidence="1 2">
    <name type="scientific">Brachybacterium equifaecis</name>
    <dbReference type="NCBI Taxonomy" id="2910770"/>
    <lineage>
        <taxon>Bacteria</taxon>
        <taxon>Bacillati</taxon>
        <taxon>Actinomycetota</taxon>
        <taxon>Actinomycetes</taxon>
        <taxon>Micrococcales</taxon>
        <taxon>Dermabacteraceae</taxon>
        <taxon>Brachybacterium</taxon>
    </lineage>
</organism>
<dbReference type="EMBL" id="JAKNCJ010000001">
    <property type="protein sequence ID" value="MCL6422176.1"/>
    <property type="molecule type" value="Genomic_DNA"/>
</dbReference>
<accession>A0ABT0QWX8</accession>
<keyword evidence="2" id="KW-1185">Reference proteome</keyword>
<dbReference type="RefSeq" id="WP_249736331.1">
    <property type="nucleotide sequence ID" value="NZ_JAKNCJ010000001.1"/>
</dbReference>
<evidence type="ECO:0000313" key="2">
    <source>
        <dbReference type="Proteomes" id="UP001203761"/>
    </source>
</evidence>
<comment type="caution">
    <text evidence="1">The sequence shown here is derived from an EMBL/GenBank/DDBJ whole genome shotgun (WGS) entry which is preliminary data.</text>
</comment>
<evidence type="ECO:0000313" key="1">
    <source>
        <dbReference type="EMBL" id="MCL6422176.1"/>
    </source>
</evidence>
<proteinExistence type="predicted"/>
<reference evidence="1" key="1">
    <citation type="submission" date="2022-02" db="EMBL/GenBank/DDBJ databases">
        <authorList>
            <person name="Lee M."/>
            <person name="Kim S.-J."/>
            <person name="Jung M.-Y."/>
        </authorList>
    </citation>
    <scope>NUCLEOTIDE SEQUENCE</scope>
    <source>
        <strain evidence="1">JHP9</strain>
    </source>
</reference>
<dbReference type="Proteomes" id="UP001203761">
    <property type="component" value="Unassembled WGS sequence"/>
</dbReference>